<dbReference type="AlphaFoldDB" id="A0A9N7VVT2"/>
<gene>
    <name evidence="1" type="ORF">PLEPLA_LOCUS47038</name>
</gene>
<accession>A0A9N7VVT2</accession>
<evidence type="ECO:0000313" key="2">
    <source>
        <dbReference type="Proteomes" id="UP001153269"/>
    </source>
</evidence>
<organism evidence="1 2">
    <name type="scientific">Pleuronectes platessa</name>
    <name type="common">European plaice</name>
    <dbReference type="NCBI Taxonomy" id="8262"/>
    <lineage>
        <taxon>Eukaryota</taxon>
        <taxon>Metazoa</taxon>
        <taxon>Chordata</taxon>
        <taxon>Craniata</taxon>
        <taxon>Vertebrata</taxon>
        <taxon>Euteleostomi</taxon>
        <taxon>Actinopterygii</taxon>
        <taxon>Neopterygii</taxon>
        <taxon>Teleostei</taxon>
        <taxon>Neoteleostei</taxon>
        <taxon>Acanthomorphata</taxon>
        <taxon>Carangaria</taxon>
        <taxon>Pleuronectiformes</taxon>
        <taxon>Pleuronectoidei</taxon>
        <taxon>Pleuronectidae</taxon>
        <taxon>Pleuronectes</taxon>
    </lineage>
</organism>
<dbReference type="Proteomes" id="UP001153269">
    <property type="component" value="Unassembled WGS sequence"/>
</dbReference>
<sequence>MEPGLERAWLMLLTIWDQGPRGVELLNADEESIKAPSGGEHTELHRPTLTLRDGPPSKWKLNLVYCSLPVTSVMPTSELHPPPSPPAPPTSVCSWRPGLSVQVHTGSGTFMEAGSFQSGFQSGALSVSVGKLGHRKLLGAANDLINWLWWLMTYILPRPRRSFC</sequence>
<comment type="caution">
    <text evidence="1">The sequence shown here is derived from an EMBL/GenBank/DDBJ whole genome shotgun (WGS) entry which is preliminary data.</text>
</comment>
<dbReference type="EMBL" id="CADEAL010004421">
    <property type="protein sequence ID" value="CAB1459201.1"/>
    <property type="molecule type" value="Genomic_DNA"/>
</dbReference>
<proteinExistence type="predicted"/>
<keyword evidence="2" id="KW-1185">Reference proteome</keyword>
<protein>
    <submittedName>
        <fullName evidence="1">Uncharacterized protein</fullName>
    </submittedName>
</protein>
<evidence type="ECO:0000313" key="1">
    <source>
        <dbReference type="EMBL" id="CAB1459201.1"/>
    </source>
</evidence>
<name>A0A9N7VVT2_PLEPL</name>
<reference evidence="1" key="1">
    <citation type="submission" date="2020-03" db="EMBL/GenBank/DDBJ databases">
        <authorList>
            <person name="Weist P."/>
        </authorList>
    </citation>
    <scope>NUCLEOTIDE SEQUENCE</scope>
</reference>